<reference evidence="1 2" key="1">
    <citation type="submission" date="2024-03" db="EMBL/GenBank/DDBJ databases">
        <title>The Acrasis kona genome and developmental transcriptomes reveal deep origins of eukaryotic multicellular pathways.</title>
        <authorList>
            <person name="Sheikh S."/>
            <person name="Fu C.-J."/>
            <person name="Brown M.W."/>
            <person name="Baldauf S.L."/>
        </authorList>
    </citation>
    <scope>NUCLEOTIDE SEQUENCE [LARGE SCALE GENOMIC DNA]</scope>
    <source>
        <strain evidence="1 2">ATCC MYA-3509</strain>
    </source>
</reference>
<protein>
    <submittedName>
        <fullName evidence="1">IDH1</fullName>
    </submittedName>
</protein>
<dbReference type="EMBL" id="JAOPGA020001861">
    <property type="protein sequence ID" value="KAL0491767.1"/>
    <property type="molecule type" value="Genomic_DNA"/>
</dbReference>
<organism evidence="1 2">
    <name type="scientific">Acrasis kona</name>
    <dbReference type="NCBI Taxonomy" id="1008807"/>
    <lineage>
        <taxon>Eukaryota</taxon>
        <taxon>Discoba</taxon>
        <taxon>Heterolobosea</taxon>
        <taxon>Tetramitia</taxon>
        <taxon>Eutetramitia</taxon>
        <taxon>Acrasidae</taxon>
        <taxon>Acrasis</taxon>
    </lineage>
</organism>
<comment type="caution">
    <text evidence="1">The sequence shown here is derived from an EMBL/GenBank/DDBJ whole genome shotgun (WGS) entry which is preliminary data.</text>
</comment>
<accession>A0AAW2ZSX9</accession>
<keyword evidence="2" id="KW-1185">Reference proteome</keyword>
<proteinExistence type="predicted"/>
<dbReference type="AlphaFoldDB" id="A0AAW2ZSX9"/>
<evidence type="ECO:0000313" key="2">
    <source>
        <dbReference type="Proteomes" id="UP001431209"/>
    </source>
</evidence>
<evidence type="ECO:0000313" key="1">
    <source>
        <dbReference type="EMBL" id="KAL0491767.1"/>
    </source>
</evidence>
<name>A0AAW2ZSX9_9EUKA</name>
<dbReference type="Proteomes" id="UP001431209">
    <property type="component" value="Unassembled WGS sequence"/>
</dbReference>
<sequence>MGNCTASKSDWYLDDSSGSLNDSFSLPTIENDQALTLDEQNFLTGLSYKLNKSFRFSHLDQSVRDLIALDLCVKTRFLQNYFVVDVFSKLHIKVVIFQTNTMVGRDKYNKHGLYQSALVIGDLFLWWGEDSLCVPQKYDPTNTILSSTIITLHDQDSCTETLCAIISKIYEWNICRTAKMTEDNCQHFVDELCSELDWSRVGHESHLYEFASRLRLNGKCFPVFNINEELSKKLQIRRGRLEFYTKNELQEFTNLLCARHGLLDAVDLDLIKRFEKLFFDIVEEDLLYNGKKVVLIKSFY</sequence>
<gene>
    <name evidence="1" type="ORF">AKO1_000516</name>
</gene>